<reference evidence="1 2" key="1">
    <citation type="submission" date="2019-06" db="EMBL/GenBank/DDBJ databases">
        <title>Genomic Encyclopedia of Type Strains, Phase IV (KMG-V): Genome sequencing to study the core and pangenomes of soil and plant-associated prokaryotes.</title>
        <authorList>
            <person name="Whitman W."/>
        </authorList>
    </citation>
    <scope>NUCLEOTIDE SEQUENCE [LARGE SCALE GENOMIC DNA]</scope>
    <source>
        <strain evidence="1 2">BR 10556</strain>
    </source>
</reference>
<dbReference type="EMBL" id="VITW01000012">
    <property type="protein sequence ID" value="TWB68150.1"/>
    <property type="molecule type" value="Genomic_DNA"/>
</dbReference>
<dbReference type="AlphaFoldDB" id="A0A560HWL0"/>
<gene>
    <name evidence="1" type="ORF">FBZ95_11252</name>
</gene>
<proteinExistence type="predicted"/>
<keyword evidence="2" id="KW-1185">Reference proteome</keyword>
<evidence type="ECO:0000313" key="2">
    <source>
        <dbReference type="Proteomes" id="UP000315914"/>
    </source>
</evidence>
<accession>A0A560HWL0</accession>
<name>A0A560HWL0_9BRAD</name>
<sequence length="46" mass="4810">MATSAGAPNTATLRRAHSLLNCTEVKGLYPKDSTAYTKVSGRTGNV</sequence>
<organism evidence="1 2">
    <name type="scientific">Bradyrhizobium sacchari</name>
    <dbReference type="NCBI Taxonomy" id="1399419"/>
    <lineage>
        <taxon>Bacteria</taxon>
        <taxon>Pseudomonadati</taxon>
        <taxon>Pseudomonadota</taxon>
        <taxon>Alphaproteobacteria</taxon>
        <taxon>Hyphomicrobiales</taxon>
        <taxon>Nitrobacteraceae</taxon>
        <taxon>Bradyrhizobium</taxon>
    </lineage>
</organism>
<protein>
    <submittedName>
        <fullName evidence="1">Uncharacterized protein</fullName>
    </submittedName>
</protein>
<dbReference type="Proteomes" id="UP000315914">
    <property type="component" value="Unassembled WGS sequence"/>
</dbReference>
<comment type="caution">
    <text evidence="1">The sequence shown here is derived from an EMBL/GenBank/DDBJ whole genome shotgun (WGS) entry which is preliminary data.</text>
</comment>
<evidence type="ECO:0000313" key="1">
    <source>
        <dbReference type="EMBL" id="TWB68150.1"/>
    </source>
</evidence>